<evidence type="ECO:0000313" key="4">
    <source>
        <dbReference type="Proteomes" id="UP000824890"/>
    </source>
</evidence>
<dbReference type="PANTHER" id="PTHR45651:SF39">
    <property type="entry name" value="CYCLIC NUCLEOTIDE-GATED ION CHANNEL 18"/>
    <property type="match status" value="1"/>
</dbReference>
<evidence type="ECO:0000256" key="2">
    <source>
        <dbReference type="ARBA" id="ARBA00023303"/>
    </source>
</evidence>
<dbReference type="EMBL" id="JAGKQM010000012">
    <property type="protein sequence ID" value="KAH0896555.1"/>
    <property type="molecule type" value="Genomic_DNA"/>
</dbReference>
<keyword evidence="4" id="KW-1185">Reference proteome</keyword>
<evidence type="ECO:0000313" key="3">
    <source>
        <dbReference type="EMBL" id="KAH0896555.1"/>
    </source>
</evidence>
<proteinExistence type="predicted"/>
<comment type="caution">
    <text evidence="3">The sequence shown here is derived from an EMBL/GenBank/DDBJ whole genome shotgun (WGS) entry which is preliminary data.</text>
</comment>
<gene>
    <name evidence="3" type="ORF">HID58_046123</name>
</gene>
<organism evidence="3 4">
    <name type="scientific">Brassica napus</name>
    <name type="common">Rape</name>
    <dbReference type="NCBI Taxonomy" id="3708"/>
    <lineage>
        <taxon>Eukaryota</taxon>
        <taxon>Viridiplantae</taxon>
        <taxon>Streptophyta</taxon>
        <taxon>Embryophyta</taxon>
        <taxon>Tracheophyta</taxon>
        <taxon>Spermatophyta</taxon>
        <taxon>Magnoliopsida</taxon>
        <taxon>eudicotyledons</taxon>
        <taxon>Gunneridae</taxon>
        <taxon>Pentapetalae</taxon>
        <taxon>rosids</taxon>
        <taxon>malvids</taxon>
        <taxon>Brassicales</taxon>
        <taxon>Brassicaceae</taxon>
        <taxon>Brassiceae</taxon>
        <taxon>Brassica</taxon>
    </lineage>
</organism>
<dbReference type="SUPFAM" id="SSF51206">
    <property type="entry name" value="cAMP-binding domain-like"/>
    <property type="match status" value="1"/>
</dbReference>
<name>A0ABQ8AVI7_BRANA</name>
<dbReference type="Proteomes" id="UP000824890">
    <property type="component" value="Unassembled WGS sequence"/>
</dbReference>
<keyword evidence="2" id="KW-0407">Ion channel</keyword>
<evidence type="ECO:0000256" key="1">
    <source>
        <dbReference type="ARBA" id="ARBA00023286"/>
    </source>
</evidence>
<reference evidence="3 4" key="1">
    <citation type="submission" date="2021-05" db="EMBL/GenBank/DDBJ databases">
        <title>Genome Assembly of Synthetic Allotetraploid Brassica napus Reveals Homoeologous Exchanges between Subgenomes.</title>
        <authorList>
            <person name="Davis J.T."/>
        </authorList>
    </citation>
    <scope>NUCLEOTIDE SEQUENCE [LARGE SCALE GENOMIC DNA]</scope>
    <source>
        <strain evidence="4">cv. Da-Ae</strain>
        <tissue evidence="3">Seedling</tissue>
    </source>
</reference>
<keyword evidence="1" id="KW-0406">Ion transport</keyword>
<accession>A0ABQ8AVI7</accession>
<dbReference type="Gene3D" id="1.10.287.630">
    <property type="entry name" value="Helix hairpin bin"/>
    <property type="match status" value="1"/>
</dbReference>
<keyword evidence="1" id="KW-0813">Transport</keyword>
<sequence length="299" mass="34301">MQILFNFVERHHYNRCPSELRNGELNTEEWMKYRQLRPELQERVRLFVQYKWLASRGVNEESILQYLPTDLHREIQRHLCLALVRWVHTSTISSQDLIAFYFIKSQCFPKYKITIQFLSSFSAQVSRRNEFYQADTWPSCSADNQVMLSDGLADEQLAAECEPNNVIGENGGMDSNVANNTVINFATQDVGFEDGGGSSAGSTDVSLVRGRHQVRMPTNMVADENSPVILDPNRERDLFRMVEAEGRVGGGGFFGLIHRKSYLSQKGDRDLFRMVELKYRNGSRTVITIRMILGDCVVR</sequence>
<dbReference type="PANTHER" id="PTHR45651">
    <property type="entry name" value="CYCLIC NUCLEOTIDE-GATED ION CHANNEL 15-RELATED-RELATED"/>
    <property type="match status" value="1"/>
</dbReference>
<dbReference type="InterPro" id="IPR018490">
    <property type="entry name" value="cNMP-bd_dom_sf"/>
</dbReference>
<keyword evidence="1" id="KW-1071">Ligand-gated ion channel</keyword>
<protein>
    <submittedName>
        <fullName evidence="3">Uncharacterized protein</fullName>
    </submittedName>
</protein>